<protein>
    <submittedName>
        <fullName evidence="1">Uncharacterized protein</fullName>
    </submittedName>
</protein>
<dbReference type="KEGG" id="nto:3776400"/>
<accession>Q33C45</accession>
<dbReference type="EMBL" id="AB240139">
    <property type="protein sequence ID" value="BAE47990.1"/>
    <property type="molecule type" value="Genomic_DNA"/>
</dbReference>
<proteinExistence type="predicted"/>
<reference evidence="1" key="1">
    <citation type="journal article" date="2006" name="Mol. Genet. Genomics">
        <title>The chloroplast genome of Nicotiana sylvestris and Nicotiana tomentosiformis: complete sequencing confirms that the Nicotiana sylvestris progenitor is the maternal genome donor of Nicotiana tabacum.</title>
        <authorList>
            <person name="Yukawa M."/>
            <person name="Tsudzuki T."/>
            <person name="Sugiura M."/>
        </authorList>
    </citation>
    <scope>NUCLEOTIDE SEQUENCE</scope>
</reference>
<dbReference type="GeneID" id="3776400"/>
<name>Q33C45_NICTO</name>
<dbReference type="RefSeq" id="YP_398852.1">
    <property type="nucleotide sequence ID" value="NC_007602.1"/>
</dbReference>
<geneLocation type="chloroplast" evidence="1"/>
<evidence type="ECO:0000313" key="1">
    <source>
        <dbReference type="EMBL" id="BAE47990.1"/>
    </source>
</evidence>
<keyword evidence="1" id="KW-0934">Plastid</keyword>
<dbReference type="AlphaFoldDB" id="Q33C45"/>
<organism evidence="1">
    <name type="scientific">Nicotiana tomentosiformis</name>
    <name type="common">Tobacco</name>
    <dbReference type="NCBI Taxonomy" id="4098"/>
    <lineage>
        <taxon>Eukaryota</taxon>
        <taxon>Viridiplantae</taxon>
        <taxon>Streptophyta</taxon>
        <taxon>Embryophyta</taxon>
        <taxon>Tracheophyta</taxon>
        <taxon>Spermatophyta</taxon>
        <taxon>Magnoliopsida</taxon>
        <taxon>eudicotyledons</taxon>
        <taxon>Gunneridae</taxon>
        <taxon>Pentapetalae</taxon>
        <taxon>asterids</taxon>
        <taxon>lamiids</taxon>
        <taxon>Solanales</taxon>
        <taxon>Solanaceae</taxon>
        <taxon>Nicotianoideae</taxon>
        <taxon>Nicotianeae</taxon>
        <taxon>Nicotiana</taxon>
    </lineage>
</organism>
<sequence>MSPISINIKELFHYSSLIIVESMAQSQKERRLLINQSNKFAHFIRNSYMISNRERLNTSKICSNISRECY</sequence>
<keyword evidence="1" id="KW-0150">Chloroplast</keyword>